<comment type="caution">
    <text evidence="1">The sequence shown here is derived from an EMBL/GenBank/DDBJ whole genome shotgun (WGS) entry which is preliminary data.</text>
</comment>
<sequence>MPLQLINYLANTTPKSAVNSQGPCAVLSVNMTAMARVSLKEVYRFVKDCMIAVGSPAKAADQVADLLVDADKLGHRSHGLNRLERYVVDIKAGRCAPNNEMKIEKETASTAWINANNVLGATSANYASDLAIKKAEETGIGWICTRASNHYGIGGYWAKKIASRGMIGMSFSNGSPLVAPTRSTKAALGSNPIAVCAPALSSTGPFYLDIATATVALGKLEMYRRRGKPLEPGWAAGPDGNETLDADLAIKSGSLLPLGGTEKSSGYKGFGLSALVDMLSGVLSGAQYAHHVPRWSPHETRPADLGHSFAALDHKCFAPGFEERVSDCISYWRQMTPSDPKYPVLAPGDLEKKSYAEADATGVIVYIVAMLESYDVLANELKVEPIERIKIMS</sequence>
<name>A0ACC2QK28_9NEOP</name>
<organism evidence="1 2">
    <name type="scientific">Mythimna loreyi</name>
    <dbReference type="NCBI Taxonomy" id="667449"/>
    <lineage>
        <taxon>Eukaryota</taxon>
        <taxon>Metazoa</taxon>
        <taxon>Ecdysozoa</taxon>
        <taxon>Arthropoda</taxon>
        <taxon>Hexapoda</taxon>
        <taxon>Insecta</taxon>
        <taxon>Pterygota</taxon>
        <taxon>Neoptera</taxon>
        <taxon>Endopterygota</taxon>
        <taxon>Lepidoptera</taxon>
        <taxon>Glossata</taxon>
        <taxon>Ditrysia</taxon>
        <taxon>Noctuoidea</taxon>
        <taxon>Noctuidae</taxon>
        <taxon>Noctuinae</taxon>
        <taxon>Hadenini</taxon>
        <taxon>Mythimna</taxon>
    </lineage>
</organism>
<accession>A0ACC2QK28</accession>
<keyword evidence="2" id="KW-1185">Reference proteome</keyword>
<reference evidence="1" key="1">
    <citation type="submission" date="2023-03" db="EMBL/GenBank/DDBJ databases">
        <title>Chromosome-level genomes of two armyworms, Mythimna separata and Mythimna loreyi, provide insights into the biosynthesis and reception of sex pheromones.</title>
        <authorList>
            <person name="Zhao H."/>
        </authorList>
    </citation>
    <scope>NUCLEOTIDE SEQUENCE</scope>
    <source>
        <strain evidence="1">BeijingLab</strain>
    </source>
</reference>
<evidence type="ECO:0000313" key="2">
    <source>
        <dbReference type="Proteomes" id="UP001231649"/>
    </source>
</evidence>
<proteinExistence type="predicted"/>
<dbReference type="Proteomes" id="UP001231649">
    <property type="component" value="Chromosome 18"/>
</dbReference>
<gene>
    <name evidence="1" type="ORF">PYW08_005793</name>
</gene>
<protein>
    <submittedName>
        <fullName evidence="1">Uncharacterized protein</fullName>
    </submittedName>
</protein>
<evidence type="ECO:0000313" key="1">
    <source>
        <dbReference type="EMBL" id="KAJ8717394.1"/>
    </source>
</evidence>
<dbReference type="EMBL" id="CM056794">
    <property type="protein sequence ID" value="KAJ8717394.1"/>
    <property type="molecule type" value="Genomic_DNA"/>
</dbReference>